<evidence type="ECO:0000313" key="4">
    <source>
        <dbReference type="Proteomes" id="UP000498740"/>
    </source>
</evidence>
<keyword evidence="2" id="KW-0560">Oxidoreductase</keyword>
<dbReference type="GO" id="GO:0016491">
    <property type="term" value="F:oxidoreductase activity"/>
    <property type="evidence" value="ECO:0007669"/>
    <property type="project" value="UniProtKB-KW"/>
</dbReference>
<protein>
    <submittedName>
        <fullName evidence="3">Sulfolactate dehydrogenase</fullName>
    </submittedName>
</protein>
<sequence>MGFRMRVDIAQVRRLMVEACRHAEVPTESVDLVVEHFLLGETQGKYSHGVAKFCFESQFFRERQGSPSMVREHGALAVVDARREIGPVSADYAVRAAADRARTWGVGIVGVINTQRYGVLSPWTERLARAGFLGIVMNTSRADSTVAGARTPFLGVNPLSYAVPTRDEPLVVDMSTTKSPMGVLWEARRGGTKLPHESFVDLDGEFTTDPHEAASAMVFGGHKGFSVSLLIQIMTGSLFGFPMGTDVDSTWSTGYTFIAIDPSFGGALGNFPEDNANLVRSMEGVTMRDGRPLRIPGYESRERHRATLSSGELTIEDAVYQRLEARAIGNFTYD</sequence>
<evidence type="ECO:0000313" key="3">
    <source>
        <dbReference type="EMBL" id="GFN01919.1"/>
    </source>
</evidence>
<comment type="caution">
    <text evidence="3">The sequence shown here is derived from an EMBL/GenBank/DDBJ whole genome shotgun (WGS) entry which is preliminary data.</text>
</comment>
<reference evidence="3 4" key="1">
    <citation type="submission" date="2020-05" db="EMBL/GenBank/DDBJ databases">
        <title>Whole genome shotgun sequence of Streptomyces microflavus NBRC 13062.</title>
        <authorList>
            <person name="Komaki H."/>
            <person name="Tamura T."/>
        </authorList>
    </citation>
    <scope>NUCLEOTIDE SEQUENCE [LARGE SCALE GENOMIC DNA]</scope>
    <source>
        <strain evidence="3 4">NBRC 13062</strain>
    </source>
</reference>
<dbReference type="InterPro" id="IPR003767">
    <property type="entry name" value="Malate/L-lactate_DH-like"/>
</dbReference>
<accession>A0A7J0CHL2</accession>
<dbReference type="InterPro" id="IPR043143">
    <property type="entry name" value="Mal/L-sulf/L-lact_DH-like_NADP"/>
</dbReference>
<dbReference type="PANTHER" id="PTHR11091:SF0">
    <property type="entry name" value="MALATE DEHYDROGENASE"/>
    <property type="match status" value="1"/>
</dbReference>
<dbReference type="Gene3D" id="1.10.1530.10">
    <property type="match status" value="1"/>
</dbReference>
<dbReference type="EMBL" id="BLWD01000001">
    <property type="protein sequence ID" value="GFN01919.1"/>
    <property type="molecule type" value="Genomic_DNA"/>
</dbReference>
<comment type="similarity">
    <text evidence="1">Belongs to the LDH2/MDH2 oxidoreductase family.</text>
</comment>
<evidence type="ECO:0000256" key="2">
    <source>
        <dbReference type="ARBA" id="ARBA00023002"/>
    </source>
</evidence>
<dbReference type="Pfam" id="PF02615">
    <property type="entry name" value="Ldh_2"/>
    <property type="match status" value="1"/>
</dbReference>
<dbReference type="InterPro" id="IPR036111">
    <property type="entry name" value="Mal/L-sulfo/L-lacto_DH-like_sf"/>
</dbReference>
<evidence type="ECO:0000256" key="1">
    <source>
        <dbReference type="ARBA" id="ARBA00006056"/>
    </source>
</evidence>
<organism evidence="3 4">
    <name type="scientific">Streptomyces microflavus</name>
    <name type="common">Streptomyces lipmanii</name>
    <dbReference type="NCBI Taxonomy" id="1919"/>
    <lineage>
        <taxon>Bacteria</taxon>
        <taxon>Bacillati</taxon>
        <taxon>Actinomycetota</taxon>
        <taxon>Actinomycetes</taxon>
        <taxon>Kitasatosporales</taxon>
        <taxon>Streptomycetaceae</taxon>
        <taxon>Streptomyces</taxon>
    </lineage>
</organism>
<dbReference type="Gene3D" id="3.30.1370.60">
    <property type="entry name" value="Hypothetical oxidoreductase yiak, domain 2"/>
    <property type="match status" value="1"/>
</dbReference>
<dbReference type="AlphaFoldDB" id="A0A7J0CHL2"/>
<proteinExistence type="inferred from homology"/>
<dbReference type="SUPFAM" id="SSF89733">
    <property type="entry name" value="L-sulfolactate dehydrogenase-like"/>
    <property type="match status" value="1"/>
</dbReference>
<dbReference type="InterPro" id="IPR043144">
    <property type="entry name" value="Mal/L-sulf/L-lact_DH-like_ah"/>
</dbReference>
<gene>
    <name evidence="3" type="ORF">Smic_04750</name>
</gene>
<dbReference type="Proteomes" id="UP000498740">
    <property type="component" value="Unassembled WGS sequence"/>
</dbReference>
<dbReference type="PANTHER" id="PTHR11091">
    <property type="entry name" value="OXIDOREDUCTASE-RELATED"/>
    <property type="match status" value="1"/>
</dbReference>
<name>A0A7J0CHL2_STRMI</name>